<feature type="compositionally biased region" description="Low complexity" evidence="1">
    <location>
        <begin position="108"/>
        <end position="123"/>
    </location>
</feature>
<gene>
    <name evidence="2" type="ORF">M378DRAFT_560182</name>
</gene>
<dbReference type="HOGENOM" id="CLU_1102538_0_0_1"/>
<proteinExistence type="predicted"/>
<keyword evidence="3" id="KW-1185">Reference proteome</keyword>
<dbReference type="EMBL" id="KN818464">
    <property type="protein sequence ID" value="KIL55879.1"/>
    <property type="molecule type" value="Genomic_DNA"/>
</dbReference>
<sequence>MPLFQGRAQGRLGGQQQPQQHRPPTSYSDTYGRPTTSAGGYPAYGGGGHHQYDLEQFNEEDQEEDEDEDVFAFVPGRGIASEQEPPPPMTATTTTGGRPGAPQPPMSSSPSSTRPSLSFSFSPPLQPPPTTPPSTGTASNAHSNAHPGPEDYRLRRLNMNTAASTAVSSNNQHNFTGSPALAPNTAGTGGTGGMGQGRRPISSSRSREVMVHLPGRGVGEDTMVVEEEDVGLGTKDRAPSISSVATTERSIK</sequence>
<feature type="compositionally biased region" description="Polar residues" evidence="1">
    <location>
        <begin position="25"/>
        <end position="37"/>
    </location>
</feature>
<accession>A0A0C2SPF0</accession>
<dbReference type="Proteomes" id="UP000054549">
    <property type="component" value="Unassembled WGS sequence"/>
</dbReference>
<feature type="region of interest" description="Disordered" evidence="1">
    <location>
        <begin position="1"/>
        <end position="208"/>
    </location>
</feature>
<evidence type="ECO:0000256" key="1">
    <source>
        <dbReference type="SAM" id="MobiDB-lite"/>
    </source>
</evidence>
<feature type="compositionally biased region" description="Gly residues" evidence="1">
    <location>
        <begin position="187"/>
        <end position="196"/>
    </location>
</feature>
<protein>
    <submittedName>
        <fullName evidence="2">Uncharacterized protein</fullName>
    </submittedName>
</protein>
<evidence type="ECO:0000313" key="2">
    <source>
        <dbReference type="EMBL" id="KIL55879.1"/>
    </source>
</evidence>
<evidence type="ECO:0000313" key="3">
    <source>
        <dbReference type="Proteomes" id="UP000054549"/>
    </source>
</evidence>
<dbReference type="AlphaFoldDB" id="A0A0C2SPF0"/>
<reference evidence="2 3" key="1">
    <citation type="submission" date="2014-04" db="EMBL/GenBank/DDBJ databases">
        <title>Evolutionary Origins and Diversification of the Mycorrhizal Mutualists.</title>
        <authorList>
            <consortium name="DOE Joint Genome Institute"/>
            <consortium name="Mycorrhizal Genomics Consortium"/>
            <person name="Kohler A."/>
            <person name="Kuo A."/>
            <person name="Nagy L.G."/>
            <person name="Floudas D."/>
            <person name="Copeland A."/>
            <person name="Barry K.W."/>
            <person name="Cichocki N."/>
            <person name="Veneault-Fourrey C."/>
            <person name="LaButti K."/>
            <person name="Lindquist E.A."/>
            <person name="Lipzen A."/>
            <person name="Lundell T."/>
            <person name="Morin E."/>
            <person name="Murat C."/>
            <person name="Riley R."/>
            <person name="Ohm R."/>
            <person name="Sun H."/>
            <person name="Tunlid A."/>
            <person name="Henrissat B."/>
            <person name="Grigoriev I.V."/>
            <person name="Hibbett D.S."/>
            <person name="Martin F."/>
        </authorList>
    </citation>
    <scope>NUCLEOTIDE SEQUENCE [LARGE SCALE GENOMIC DNA]</scope>
    <source>
        <strain evidence="2 3">Koide BX008</strain>
    </source>
</reference>
<name>A0A0C2SPF0_AMAMK</name>
<feature type="compositionally biased region" description="Acidic residues" evidence="1">
    <location>
        <begin position="56"/>
        <end position="70"/>
    </location>
</feature>
<feature type="region of interest" description="Disordered" evidence="1">
    <location>
        <begin position="228"/>
        <end position="252"/>
    </location>
</feature>
<feature type="compositionally biased region" description="Polar residues" evidence="1">
    <location>
        <begin position="240"/>
        <end position="252"/>
    </location>
</feature>
<organism evidence="2 3">
    <name type="scientific">Amanita muscaria (strain Koide BX008)</name>
    <dbReference type="NCBI Taxonomy" id="946122"/>
    <lineage>
        <taxon>Eukaryota</taxon>
        <taxon>Fungi</taxon>
        <taxon>Dikarya</taxon>
        <taxon>Basidiomycota</taxon>
        <taxon>Agaricomycotina</taxon>
        <taxon>Agaricomycetes</taxon>
        <taxon>Agaricomycetidae</taxon>
        <taxon>Agaricales</taxon>
        <taxon>Pluteineae</taxon>
        <taxon>Amanitaceae</taxon>
        <taxon>Amanita</taxon>
    </lineage>
</organism>
<feature type="compositionally biased region" description="Polar residues" evidence="1">
    <location>
        <begin position="158"/>
        <end position="177"/>
    </location>
</feature>
<dbReference type="InParanoid" id="A0A0C2SPF0"/>
<feature type="compositionally biased region" description="Low complexity" evidence="1">
    <location>
        <begin position="1"/>
        <end position="24"/>
    </location>
</feature>